<evidence type="ECO:0000256" key="3">
    <source>
        <dbReference type="SAM" id="MobiDB-lite"/>
    </source>
</evidence>
<dbReference type="SMART" id="SM00020">
    <property type="entry name" value="Tryp_SPc"/>
    <property type="match status" value="2"/>
</dbReference>
<sequence>MSPSIGIGSMVSPAHARPRNSARGLAAALVAMAAVAAAPAHAQYEQQFGPRLIYPPVVVQSNHSNTTLAMRDAIQSIAIGTRLLAVKPRIMGGELAPAGVDPWAASVGLKGVEPRAGHFCGGTFIAPNWVLTAAHCINADSAPQIQVYGGSNNLETGGTVYAVDRVVIHEKFDDDSLENDVALLHLATPFKGRTMPLLTPANVERLAPTGAIGTVVGWGLTSEGTEVQNALRRLSTQIFSNQTCNGIASYAGVIKDGMMCAGFPEGGKDSCQGDGGAPLMVGDGQGSYVQAGIVSWGEGCVRPNKFGVYTRVASVYPWIQDRLAGKPQPPRQIKPQVAQTPALPLTAPTVPRLGAVMPVQTQTRSALMPVAPPQPLQLGPRSLYPQTAAAEDGTPIVMRDALQYLQNKTRVLAVQPRIMGGEPAPANAYPFMASISVRRSNPRDGHFCGGSFIAPDWVLTAAHCAKPETASNIQVYGGSNLLSSGGRLYPVDRIVVHEKYDEATQENDIALLHLAQRATIAPVRLLTAAEAERLAGPGRNATAIGWGLTGDGGDVQNVLRRVGVEIVSNETCNAPGAYGGSITEGMLCAGFRAGGKDSCQGDSGGPLVVNNGTGFYQAGVVSWGEGCGQPNKYGVYTRVSAYQPWIADRLAGKPVAAAPPAPSAVRSIAPPTGSNPAAPRRNGVASNSRAEAPPPKKVNKKVEAKITATKPVRRSPTP</sequence>
<feature type="domain" description="Peptidase S1" evidence="5">
    <location>
        <begin position="90"/>
        <end position="324"/>
    </location>
</feature>
<dbReference type="SUPFAM" id="SSF50494">
    <property type="entry name" value="Trypsin-like serine proteases"/>
    <property type="match status" value="2"/>
</dbReference>
<dbReference type="GO" id="GO:0004252">
    <property type="term" value="F:serine-type endopeptidase activity"/>
    <property type="evidence" value="ECO:0007669"/>
    <property type="project" value="InterPro"/>
</dbReference>
<gene>
    <name evidence="6" type="ORF">DW352_21780</name>
</gene>
<evidence type="ECO:0000259" key="5">
    <source>
        <dbReference type="PROSITE" id="PS50240"/>
    </source>
</evidence>
<feature type="domain" description="Peptidase S1" evidence="5">
    <location>
        <begin position="418"/>
        <end position="651"/>
    </location>
</feature>
<dbReference type="InterPro" id="IPR018114">
    <property type="entry name" value="TRYPSIN_HIS"/>
</dbReference>
<keyword evidence="1" id="KW-1015">Disulfide bond</keyword>
<evidence type="ECO:0000256" key="1">
    <source>
        <dbReference type="ARBA" id="ARBA00023157"/>
    </source>
</evidence>
<dbReference type="EMBL" id="CP031417">
    <property type="protein sequence ID" value="AXK82917.1"/>
    <property type="molecule type" value="Genomic_DNA"/>
</dbReference>
<evidence type="ECO:0000256" key="4">
    <source>
        <dbReference type="SAM" id="SignalP"/>
    </source>
</evidence>
<dbReference type="PANTHER" id="PTHR24252">
    <property type="entry name" value="ACROSIN-RELATED"/>
    <property type="match status" value="1"/>
</dbReference>
<dbReference type="InterPro" id="IPR009003">
    <property type="entry name" value="Peptidase_S1_PA"/>
</dbReference>
<keyword evidence="4" id="KW-0732">Signal</keyword>
<keyword evidence="2" id="KW-0720">Serine protease</keyword>
<dbReference type="CDD" id="cd00190">
    <property type="entry name" value="Tryp_SPc"/>
    <property type="match status" value="2"/>
</dbReference>
<dbReference type="FunFam" id="2.40.10.10:FF:000003">
    <property type="entry name" value="Transmembrane serine protease 3"/>
    <property type="match status" value="2"/>
</dbReference>
<evidence type="ECO:0000256" key="2">
    <source>
        <dbReference type="RuleBase" id="RU363034"/>
    </source>
</evidence>
<dbReference type="Proteomes" id="UP000254889">
    <property type="component" value="Chromosome"/>
</dbReference>
<accession>A0A346A170</accession>
<feature type="region of interest" description="Disordered" evidence="3">
    <location>
        <begin position="656"/>
        <end position="718"/>
    </location>
</feature>
<dbReference type="InterPro" id="IPR033116">
    <property type="entry name" value="TRYPSIN_SER"/>
</dbReference>
<evidence type="ECO:0000313" key="7">
    <source>
        <dbReference type="Proteomes" id="UP000254889"/>
    </source>
</evidence>
<dbReference type="Gene3D" id="2.40.10.10">
    <property type="entry name" value="Trypsin-like serine proteases"/>
    <property type="match status" value="2"/>
</dbReference>
<feature type="signal peptide" evidence="4">
    <location>
        <begin position="1"/>
        <end position="42"/>
    </location>
</feature>
<proteinExistence type="predicted"/>
<keyword evidence="2" id="KW-0645">Protease</keyword>
<dbReference type="AlphaFoldDB" id="A0A346A170"/>
<dbReference type="InterPro" id="IPR001254">
    <property type="entry name" value="Trypsin_dom"/>
</dbReference>
<dbReference type="PROSITE" id="PS50240">
    <property type="entry name" value="TRYPSIN_DOM"/>
    <property type="match status" value="2"/>
</dbReference>
<dbReference type="PRINTS" id="PR00722">
    <property type="entry name" value="CHYMOTRYPSIN"/>
</dbReference>
<feature type="chain" id="PRO_5016765675" description="Peptidase S1 domain-containing protein" evidence="4">
    <location>
        <begin position="43"/>
        <end position="718"/>
    </location>
</feature>
<reference evidence="6 7" key="1">
    <citation type="submission" date="2018-07" db="EMBL/GenBank/DDBJ databases">
        <authorList>
            <person name="Quirk P.G."/>
            <person name="Krulwich T.A."/>
        </authorList>
    </citation>
    <scope>NUCLEOTIDE SEQUENCE [LARGE SCALE GENOMIC DNA]</scope>
    <source>
        <strain evidence="6 7">CC-BB4</strain>
    </source>
</reference>
<organism evidence="6 7">
    <name type="scientific">Pseudolabrys taiwanensis</name>
    <dbReference type="NCBI Taxonomy" id="331696"/>
    <lineage>
        <taxon>Bacteria</taxon>
        <taxon>Pseudomonadati</taxon>
        <taxon>Pseudomonadota</taxon>
        <taxon>Alphaproteobacteria</taxon>
        <taxon>Hyphomicrobiales</taxon>
        <taxon>Xanthobacteraceae</taxon>
        <taxon>Pseudolabrys</taxon>
    </lineage>
</organism>
<dbReference type="GO" id="GO:0006508">
    <property type="term" value="P:proteolysis"/>
    <property type="evidence" value="ECO:0007669"/>
    <property type="project" value="UniProtKB-KW"/>
</dbReference>
<dbReference type="InterPro" id="IPR001314">
    <property type="entry name" value="Peptidase_S1A"/>
</dbReference>
<protein>
    <recommendedName>
        <fullName evidence="5">Peptidase S1 domain-containing protein</fullName>
    </recommendedName>
</protein>
<evidence type="ECO:0000313" key="6">
    <source>
        <dbReference type="EMBL" id="AXK82917.1"/>
    </source>
</evidence>
<dbReference type="PROSITE" id="PS00135">
    <property type="entry name" value="TRYPSIN_SER"/>
    <property type="match status" value="1"/>
</dbReference>
<dbReference type="KEGG" id="ptaw:DW352_21780"/>
<name>A0A346A170_9HYPH</name>
<keyword evidence="7" id="KW-1185">Reference proteome</keyword>
<dbReference type="OrthoDB" id="267336at2"/>
<dbReference type="Pfam" id="PF00089">
    <property type="entry name" value="Trypsin"/>
    <property type="match status" value="2"/>
</dbReference>
<dbReference type="InterPro" id="IPR043504">
    <property type="entry name" value="Peptidase_S1_PA_chymotrypsin"/>
</dbReference>
<dbReference type="PROSITE" id="PS00134">
    <property type="entry name" value="TRYPSIN_HIS"/>
    <property type="match status" value="2"/>
</dbReference>
<dbReference type="PANTHER" id="PTHR24252:SF20">
    <property type="entry name" value="LOW QUALITY PROTEIN: TRANSMEMBRANE PROTEASE SERINE 6"/>
    <property type="match status" value="1"/>
</dbReference>
<keyword evidence="2" id="KW-0378">Hydrolase</keyword>